<gene>
    <name evidence="1" type="ORF">GW590_08420</name>
</gene>
<name>A0A848MFE9_9GAMM</name>
<dbReference type="AlphaFoldDB" id="A0A848MFE9"/>
<organism evidence="1 2">
    <name type="scientific">Rouxiella aceris</name>
    <dbReference type="NCBI Taxonomy" id="2703884"/>
    <lineage>
        <taxon>Bacteria</taxon>
        <taxon>Pseudomonadati</taxon>
        <taxon>Pseudomonadota</taxon>
        <taxon>Gammaproteobacteria</taxon>
        <taxon>Enterobacterales</taxon>
        <taxon>Yersiniaceae</taxon>
        <taxon>Rouxiella</taxon>
    </lineage>
</organism>
<proteinExistence type="predicted"/>
<reference evidence="1 2" key="1">
    <citation type="submission" date="2020-01" db="EMBL/GenBank/DDBJ databases">
        <authorList>
            <person name="Lee S.D."/>
        </authorList>
    </citation>
    <scope>NUCLEOTIDE SEQUENCE [LARGE SCALE GENOMIC DNA]</scope>
    <source>
        <strain evidence="1 2">SAP-1</strain>
    </source>
</reference>
<reference evidence="1 2" key="2">
    <citation type="submission" date="2020-06" db="EMBL/GenBank/DDBJ databases">
        <title>Polyphasic characterization of a Rahnella strain isolated from tree sap.</title>
        <authorList>
            <person name="Kim I.S."/>
        </authorList>
    </citation>
    <scope>NUCLEOTIDE SEQUENCE [LARGE SCALE GENOMIC DNA]</scope>
    <source>
        <strain evidence="1 2">SAP-1</strain>
    </source>
</reference>
<accession>A0A848MFE9</accession>
<comment type="caution">
    <text evidence="1">The sequence shown here is derived from an EMBL/GenBank/DDBJ whole genome shotgun (WGS) entry which is preliminary data.</text>
</comment>
<keyword evidence="2" id="KW-1185">Reference proteome</keyword>
<dbReference type="RefSeq" id="WP_169402593.1">
    <property type="nucleotide sequence ID" value="NZ_JAADJU010000004.1"/>
</dbReference>
<dbReference type="Proteomes" id="UP000585363">
    <property type="component" value="Unassembled WGS sequence"/>
</dbReference>
<dbReference type="EMBL" id="JAADJU010000004">
    <property type="protein sequence ID" value="NMP26887.1"/>
    <property type="molecule type" value="Genomic_DNA"/>
</dbReference>
<protein>
    <submittedName>
        <fullName evidence="1">Uncharacterized protein</fullName>
    </submittedName>
</protein>
<evidence type="ECO:0000313" key="1">
    <source>
        <dbReference type="EMBL" id="NMP26887.1"/>
    </source>
</evidence>
<sequence>MTIETEIKSNVLHEGIHQLKEHGVVIGYLKESTAVDKSAIVTPDGKNLGDFCCDHHAVEAAWLHHHNIHQRTERRERIPRSLLVMALMAMMSR</sequence>
<evidence type="ECO:0000313" key="2">
    <source>
        <dbReference type="Proteomes" id="UP000585363"/>
    </source>
</evidence>